<dbReference type="EMBL" id="ML978070">
    <property type="protein sequence ID" value="KAF2014772.1"/>
    <property type="molecule type" value="Genomic_DNA"/>
</dbReference>
<name>A0A6A5XNQ1_9PLEO</name>
<gene>
    <name evidence="2" type="ORF">BU24DRAFT_482320</name>
</gene>
<keyword evidence="3" id="KW-1185">Reference proteome</keyword>
<protein>
    <submittedName>
        <fullName evidence="2">Uncharacterized protein</fullName>
    </submittedName>
</protein>
<accession>A0A6A5XNQ1</accession>
<dbReference type="GeneID" id="54290632"/>
<evidence type="ECO:0000256" key="1">
    <source>
        <dbReference type="SAM" id="MobiDB-lite"/>
    </source>
</evidence>
<feature type="compositionally biased region" description="Basic residues" evidence="1">
    <location>
        <begin position="370"/>
        <end position="388"/>
    </location>
</feature>
<evidence type="ECO:0000313" key="3">
    <source>
        <dbReference type="Proteomes" id="UP000799778"/>
    </source>
</evidence>
<evidence type="ECO:0000313" key="2">
    <source>
        <dbReference type="EMBL" id="KAF2014772.1"/>
    </source>
</evidence>
<sequence>MWNRHRLEVHTRSPSFNPHAPSFSPSSLRRSAAEKVKSQKATRFQASVSQVVSFGENEWPSLPPSGPDKERKATPQHAQADPKVRTTTHLEMMPTHPHIFSGAVQGSEGEQVDRTQGLFGQMRVDHGGVHPHHQAPYFSSQMAQSKAIPNFETPKTPRGMYRYPPRARVALTREAMHSPRSVAHGQYHDFGHYPGPPQSTQPGLYPRARFGSLLTPQVAPSMPLQTSVPSYRPIFETPDRFNSSGYAGPGWTPGSTTPLSQRIHSSESSRHGAFTFRNPSPQRHFEVPSVPNQFHSGDTSFSPMLPKVRVDESQKNLTKHGSFNSPQLQHTMANGATHNQYHIVPNAPAAYSASPFRSTPGTTNRQNNNGRRRGERPKKFPRKQPPRSRRTDQGPMPSDADIYPDDSFEQVEGGFKGSLSIESPPTVHRVHGFNPATLGYEQAVVPFTPQNNPMANAPVAPVPSLMDANIPGYLRTPYPVPPTKGDLEAEPINDIQPSPCDETRANDSLVVTGGKSHIQMLAPAIAIHTGDPNSSAARQKGSSTLPSQRALMADQADGSRYGLNHGGLGLTTLGDSWKPPVLDGRFAAAKSLWEDRTEYVSPAPVDRQWQWQQQACA</sequence>
<proteinExistence type="predicted"/>
<feature type="region of interest" description="Disordered" evidence="1">
    <location>
        <begin position="1"/>
        <end position="83"/>
    </location>
</feature>
<dbReference type="AlphaFoldDB" id="A0A6A5XNQ1"/>
<feature type="compositionally biased region" description="Basic and acidic residues" evidence="1">
    <location>
        <begin position="1"/>
        <end position="11"/>
    </location>
</feature>
<reference evidence="2" key="1">
    <citation type="journal article" date="2020" name="Stud. Mycol.">
        <title>101 Dothideomycetes genomes: a test case for predicting lifestyles and emergence of pathogens.</title>
        <authorList>
            <person name="Haridas S."/>
            <person name="Albert R."/>
            <person name="Binder M."/>
            <person name="Bloem J."/>
            <person name="Labutti K."/>
            <person name="Salamov A."/>
            <person name="Andreopoulos B."/>
            <person name="Baker S."/>
            <person name="Barry K."/>
            <person name="Bills G."/>
            <person name="Bluhm B."/>
            <person name="Cannon C."/>
            <person name="Castanera R."/>
            <person name="Culley D."/>
            <person name="Daum C."/>
            <person name="Ezra D."/>
            <person name="Gonzalez J."/>
            <person name="Henrissat B."/>
            <person name="Kuo A."/>
            <person name="Liang C."/>
            <person name="Lipzen A."/>
            <person name="Lutzoni F."/>
            <person name="Magnuson J."/>
            <person name="Mondo S."/>
            <person name="Nolan M."/>
            <person name="Ohm R."/>
            <person name="Pangilinan J."/>
            <person name="Park H.-J."/>
            <person name="Ramirez L."/>
            <person name="Alfaro M."/>
            <person name="Sun H."/>
            <person name="Tritt A."/>
            <person name="Yoshinaga Y."/>
            <person name="Zwiers L.-H."/>
            <person name="Turgeon B."/>
            <person name="Goodwin S."/>
            <person name="Spatafora J."/>
            <person name="Crous P."/>
            <person name="Grigoriev I."/>
        </authorList>
    </citation>
    <scope>NUCLEOTIDE SEQUENCE</scope>
    <source>
        <strain evidence="2">CBS 175.79</strain>
    </source>
</reference>
<organism evidence="2 3">
    <name type="scientific">Aaosphaeria arxii CBS 175.79</name>
    <dbReference type="NCBI Taxonomy" id="1450172"/>
    <lineage>
        <taxon>Eukaryota</taxon>
        <taxon>Fungi</taxon>
        <taxon>Dikarya</taxon>
        <taxon>Ascomycota</taxon>
        <taxon>Pezizomycotina</taxon>
        <taxon>Dothideomycetes</taxon>
        <taxon>Pleosporomycetidae</taxon>
        <taxon>Pleosporales</taxon>
        <taxon>Pleosporales incertae sedis</taxon>
        <taxon>Aaosphaeria</taxon>
    </lineage>
</organism>
<feature type="compositionally biased region" description="Low complexity" evidence="1">
    <location>
        <begin position="359"/>
        <end position="369"/>
    </location>
</feature>
<dbReference type="RefSeq" id="XP_033383111.1">
    <property type="nucleotide sequence ID" value="XM_033533235.1"/>
</dbReference>
<dbReference type="Proteomes" id="UP000799778">
    <property type="component" value="Unassembled WGS sequence"/>
</dbReference>
<feature type="region of interest" description="Disordered" evidence="1">
    <location>
        <begin position="350"/>
        <end position="423"/>
    </location>
</feature>
<feature type="compositionally biased region" description="Polar residues" evidence="1">
    <location>
        <begin position="39"/>
        <end position="52"/>
    </location>
</feature>